<evidence type="ECO:0000313" key="3">
    <source>
        <dbReference type="EMBL" id="EKC79404.1"/>
    </source>
</evidence>
<feature type="domain" description="HTH cro/C1-type" evidence="1">
    <location>
        <begin position="6"/>
        <end position="60"/>
    </location>
</feature>
<dbReference type="Gene3D" id="1.10.260.40">
    <property type="entry name" value="lambda repressor-like DNA-binding domains"/>
    <property type="match status" value="1"/>
</dbReference>
<sequence length="100" mass="11682">MIELRIKECCKEHNILVSELAAQMGYEHVTSLNQLLRRRKIGLDKLEQMAEIIGCKVSELFEESDKSDFASFIRYNGIHYTADTLEEFFRQVDELKIIAK</sequence>
<dbReference type="GO" id="GO:0003677">
    <property type="term" value="F:DNA binding"/>
    <property type="evidence" value="ECO:0007669"/>
    <property type="project" value="UniProtKB-KW"/>
</dbReference>
<dbReference type="EMBL" id="AJWY01001710">
    <property type="protein sequence ID" value="EKC79404.1"/>
    <property type="molecule type" value="Genomic_DNA"/>
</dbReference>
<name>K1UH98_9ZZZZ</name>
<dbReference type="EMBL" id="AJWZ01010854">
    <property type="protein sequence ID" value="EKC47275.1"/>
    <property type="molecule type" value="Genomic_DNA"/>
</dbReference>
<comment type="caution">
    <text evidence="3">The sequence shown here is derived from an EMBL/GenBank/DDBJ whole genome shotgun (WGS) entry which is preliminary data.</text>
</comment>
<dbReference type="CDD" id="cd00093">
    <property type="entry name" value="HTH_XRE"/>
    <property type="match status" value="1"/>
</dbReference>
<reference evidence="3" key="1">
    <citation type="journal article" date="2013" name="Environ. Microbiol.">
        <title>Microbiota from the distal guts of lean and obese adolescents exhibit partial functional redundancy besides clear differences in community structure.</title>
        <authorList>
            <person name="Ferrer M."/>
            <person name="Ruiz A."/>
            <person name="Lanza F."/>
            <person name="Haange S.B."/>
            <person name="Oberbach A."/>
            <person name="Till H."/>
            <person name="Bargiela R."/>
            <person name="Campoy C."/>
            <person name="Segura M.T."/>
            <person name="Richter M."/>
            <person name="von Bergen M."/>
            <person name="Seifert J."/>
            <person name="Suarez A."/>
        </authorList>
    </citation>
    <scope>NUCLEOTIDE SEQUENCE</scope>
</reference>
<gene>
    <name evidence="3" type="ORF">LEA_02471</name>
    <name evidence="2" type="ORF">OBE_15792</name>
</gene>
<evidence type="ECO:0000313" key="2">
    <source>
        <dbReference type="EMBL" id="EKC47275.1"/>
    </source>
</evidence>
<dbReference type="SUPFAM" id="SSF47413">
    <property type="entry name" value="lambda repressor-like DNA-binding domains"/>
    <property type="match status" value="1"/>
</dbReference>
<evidence type="ECO:0000259" key="1">
    <source>
        <dbReference type="PROSITE" id="PS50943"/>
    </source>
</evidence>
<protein>
    <submittedName>
        <fullName evidence="3">DNA-binding protein</fullName>
    </submittedName>
</protein>
<dbReference type="InterPro" id="IPR001387">
    <property type="entry name" value="Cro/C1-type_HTH"/>
</dbReference>
<dbReference type="InterPro" id="IPR010982">
    <property type="entry name" value="Lambda_DNA-bd_dom_sf"/>
</dbReference>
<keyword evidence="3" id="KW-0238">DNA-binding</keyword>
<organism evidence="3">
    <name type="scientific">human gut metagenome</name>
    <dbReference type="NCBI Taxonomy" id="408170"/>
    <lineage>
        <taxon>unclassified sequences</taxon>
        <taxon>metagenomes</taxon>
        <taxon>organismal metagenomes</taxon>
    </lineage>
</organism>
<proteinExistence type="predicted"/>
<dbReference type="AlphaFoldDB" id="K1UH98"/>
<dbReference type="Pfam" id="PF13443">
    <property type="entry name" value="HTH_26"/>
    <property type="match status" value="1"/>
</dbReference>
<dbReference type="PROSITE" id="PS50943">
    <property type="entry name" value="HTH_CROC1"/>
    <property type="match status" value="1"/>
</dbReference>
<accession>K1UH98</accession>